<dbReference type="Gene3D" id="1.50.40.10">
    <property type="entry name" value="Mitochondrial carrier domain"/>
    <property type="match status" value="1"/>
</dbReference>
<evidence type="ECO:0000256" key="6">
    <source>
        <dbReference type="ARBA" id="ARBA00022737"/>
    </source>
</evidence>
<evidence type="ECO:0000256" key="12">
    <source>
        <dbReference type="ARBA" id="ARBA00050120"/>
    </source>
</evidence>
<evidence type="ECO:0000256" key="15">
    <source>
        <dbReference type="ARBA" id="ARBA00052710"/>
    </source>
</evidence>
<dbReference type="FunFam" id="1.50.40.10:FF:000013">
    <property type="entry name" value="Mitochondrial 2-oxoglutarate/malate carrier protein-like protein"/>
    <property type="match status" value="1"/>
</dbReference>
<dbReference type="STRING" id="37546.A0A1B0G164"/>
<evidence type="ECO:0000256" key="16">
    <source>
        <dbReference type="PROSITE-ProRule" id="PRU00282"/>
    </source>
</evidence>
<dbReference type="PANTHER" id="PTHR45618">
    <property type="entry name" value="MITOCHONDRIAL DICARBOXYLATE CARRIER-RELATED"/>
    <property type="match status" value="1"/>
</dbReference>
<comment type="catalytic activity">
    <reaction evidence="13">
        <text>maleate(in) + 2-oxoglutarate(out) = maleate(out) + 2-oxoglutarate(in)</text>
        <dbReference type="Rhea" id="RHEA:71599"/>
        <dbReference type="ChEBI" id="CHEBI:16810"/>
        <dbReference type="ChEBI" id="CHEBI:30780"/>
    </reaction>
</comment>
<feature type="repeat" description="Solcar" evidence="16">
    <location>
        <begin position="247"/>
        <end position="336"/>
    </location>
</feature>
<dbReference type="PhylomeDB" id="A0A1B0G164"/>
<protein>
    <recommendedName>
        <fullName evidence="11">Mitochondrial 2-oxoglutarate/malate carrier protein</fullName>
    </recommendedName>
</protein>
<proteinExistence type="inferred from homology"/>
<keyword evidence="9 16" id="KW-0472">Membrane</keyword>
<evidence type="ECO:0000256" key="14">
    <source>
        <dbReference type="ARBA" id="ARBA00052538"/>
    </source>
</evidence>
<dbReference type="Pfam" id="PF00153">
    <property type="entry name" value="Mito_carr"/>
    <property type="match status" value="3"/>
</dbReference>
<evidence type="ECO:0000313" key="19">
    <source>
        <dbReference type="Proteomes" id="UP000092444"/>
    </source>
</evidence>
<name>A0A1B0G164_GLOMM</name>
<keyword evidence="19" id="KW-1185">Reference proteome</keyword>
<comment type="catalytic activity">
    <reaction evidence="10">
        <text>(S)-malate(in) + 2-oxoglutarate(out) = (S)-malate(out) + 2-oxoglutarate(in)</text>
        <dbReference type="Rhea" id="RHEA:71587"/>
        <dbReference type="ChEBI" id="CHEBI:15589"/>
        <dbReference type="ChEBI" id="CHEBI:16810"/>
    </reaction>
</comment>
<dbReference type="InterPro" id="IPR023395">
    <property type="entry name" value="MCP_dom_sf"/>
</dbReference>
<evidence type="ECO:0000256" key="10">
    <source>
        <dbReference type="ARBA" id="ARBA00036491"/>
    </source>
</evidence>
<evidence type="ECO:0000256" key="8">
    <source>
        <dbReference type="ARBA" id="ARBA00023055"/>
    </source>
</evidence>
<dbReference type="GO" id="GO:0016020">
    <property type="term" value="C:membrane"/>
    <property type="evidence" value="ECO:0007669"/>
    <property type="project" value="UniProtKB-SubCell"/>
</dbReference>
<evidence type="ECO:0000256" key="11">
    <source>
        <dbReference type="ARBA" id="ARBA00040264"/>
    </source>
</evidence>
<accession>A0A1B0G164</accession>
<comment type="catalytic activity">
    <reaction evidence="12">
        <text>oxaloacetate(in) + 2-oxoglutarate(out) = oxaloacetate(out) + 2-oxoglutarate(in)</text>
        <dbReference type="Rhea" id="RHEA:71603"/>
        <dbReference type="ChEBI" id="CHEBI:16452"/>
        <dbReference type="ChEBI" id="CHEBI:16810"/>
    </reaction>
</comment>
<dbReference type="AlphaFoldDB" id="A0A1B0G164"/>
<comment type="catalytic activity">
    <reaction evidence="15">
        <text>succinate(in) + 2-oxoglutarate(out) = succinate(out) + 2-oxoglutarate(in)</text>
        <dbReference type="Rhea" id="RHEA:71595"/>
        <dbReference type="ChEBI" id="CHEBI:16810"/>
        <dbReference type="ChEBI" id="CHEBI:30031"/>
    </reaction>
</comment>
<evidence type="ECO:0000256" key="2">
    <source>
        <dbReference type="ARBA" id="ARBA00006375"/>
    </source>
</evidence>
<dbReference type="InterPro" id="IPR050391">
    <property type="entry name" value="Mito_Metabolite_Transporter"/>
</dbReference>
<keyword evidence="7" id="KW-1133">Transmembrane helix</keyword>
<keyword evidence="8" id="KW-0445">Lipid transport</keyword>
<evidence type="ECO:0000256" key="4">
    <source>
        <dbReference type="ARBA" id="ARBA00022449"/>
    </source>
</evidence>
<comment type="catalytic activity">
    <reaction evidence="14">
        <text>malonate(in) + 2-oxoglutarate(out) = malonate(out) + 2-oxoglutarate(in)</text>
        <dbReference type="Rhea" id="RHEA:71591"/>
        <dbReference type="ChEBI" id="CHEBI:15792"/>
        <dbReference type="ChEBI" id="CHEBI:16810"/>
    </reaction>
</comment>
<dbReference type="GO" id="GO:0006869">
    <property type="term" value="P:lipid transport"/>
    <property type="evidence" value="ECO:0007669"/>
    <property type="project" value="UniProtKB-KW"/>
</dbReference>
<comment type="subcellular location">
    <subcellularLocation>
        <location evidence="1">Membrane</location>
        <topology evidence="1">Multi-pass membrane protein</topology>
    </subcellularLocation>
</comment>
<evidence type="ECO:0000256" key="7">
    <source>
        <dbReference type="ARBA" id="ARBA00022989"/>
    </source>
</evidence>
<evidence type="ECO:0000313" key="18">
    <source>
        <dbReference type="EnsemblMetazoa" id="GMOY007006-PA"/>
    </source>
</evidence>
<dbReference type="PROSITE" id="PS50920">
    <property type="entry name" value="SOLCAR"/>
    <property type="match status" value="3"/>
</dbReference>
<keyword evidence="6" id="KW-0677">Repeat</keyword>
<evidence type="ECO:0000256" key="9">
    <source>
        <dbReference type="ARBA" id="ARBA00023136"/>
    </source>
</evidence>
<dbReference type="VEuPathDB" id="VectorBase:GMOY007006"/>
<feature type="repeat" description="Solcar" evidence="16">
    <location>
        <begin position="52"/>
        <end position="137"/>
    </location>
</feature>
<comment type="similarity">
    <text evidence="2 17">Belongs to the mitochondrial carrier (TC 2.A.29) family.</text>
</comment>
<keyword evidence="4" id="KW-0050">Antiport</keyword>
<organism evidence="18 19">
    <name type="scientific">Glossina morsitans morsitans</name>
    <name type="common">Savannah tsetse fly</name>
    <dbReference type="NCBI Taxonomy" id="37546"/>
    <lineage>
        <taxon>Eukaryota</taxon>
        <taxon>Metazoa</taxon>
        <taxon>Ecdysozoa</taxon>
        <taxon>Arthropoda</taxon>
        <taxon>Hexapoda</taxon>
        <taxon>Insecta</taxon>
        <taxon>Pterygota</taxon>
        <taxon>Neoptera</taxon>
        <taxon>Endopterygota</taxon>
        <taxon>Diptera</taxon>
        <taxon>Brachycera</taxon>
        <taxon>Muscomorpha</taxon>
        <taxon>Hippoboscoidea</taxon>
        <taxon>Glossinidae</taxon>
        <taxon>Glossina</taxon>
    </lineage>
</organism>
<dbReference type="Proteomes" id="UP000092444">
    <property type="component" value="Unassembled WGS sequence"/>
</dbReference>
<sequence>MHICFIPFQFCTYATPEKRSKKEREILHKTCGQMAQQQQQQQTVKKNLPNGMKFVLGGMAGMGATMIVQPLDLVKTRMQISGAGSGKKEFRNTFHCMQTVVSREGPFGLYQGIGAALLRQATYTTSRLGVYTYLNDAYKVHFQKDPSVAASMGMGVIAGACGAFVGTPAEVALIRMASDGRLPIAERRNYNNVFNALTRITREEGLTTLWRGSLPTMGRAMVVNMSQLASYSQFKTYFRTGPLKMEEGIKLQFAASMLSGLLTTITSMPLDMAKTRIQNQKYVDGKPEYRGTLEVLGRVARHEGIFALWKGFTPYYCRLGPHTVLTFIFLEQLNQMYYKYILGSESKGSGL</sequence>
<keyword evidence="5 16" id="KW-0812">Transmembrane</keyword>
<evidence type="ECO:0000256" key="13">
    <source>
        <dbReference type="ARBA" id="ARBA00050291"/>
    </source>
</evidence>
<evidence type="ECO:0000256" key="3">
    <source>
        <dbReference type="ARBA" id="ARBA00022448"/>
    </source>
</evidence>
<keyword evidence="3 17" id="KW-0813">Transport</keyword>
<feature type="repeat" description="Solcar" evidence="16">
    <location>
        <begin position="146"/>
        <end position="237"/>
    </location>
</feature>
<evidence type="ECO:0000256" key="1">
    <source>
        <dbReference type="ARBA" id="ARBA00004141"/>
    </source>
</evidence>
<dbReference type="InterPro" id="IPR018108">
    <property type="entry name" value="MCP_transmembrane"/>
</dbReference>
<evidence type="ECO:0000256" key="17">
    <source>
        <dbReference type="RuleBase" id="RU000488"/>
    </source>
</evidence>
<dbReference type="EnsemblMetazoa" id="GMOY007006-RA">
    <property type="protein sequence ID" value="GMOY007006-PA"/>
    <property type="gene ID" value="GMOY007006"/>
</dbReference>
<dbReference type="SUPFAM" id="SSF103506">
    <property type="entry name" value="Mitochondrial carrier"/>
    <property type="match status" value="1"/>
</dbReference>
<reference evidence="18" key="1">
    <citation type="submission" date="2020-05" db="UniProtKB">
        <authorList>
            <consortium name="EnsemblMetazoa"/>
        </authorList>
    </citation>
    <scope>IDENTIFICATION</scope>
    <source>
        <strain evidence="18">Yale</strain>
    </source>
</reference>
<evidence type="ECO:0000256" key="5">
    <source>
        <dbReference type="ARBA" id="ARBA00022692"/>
    </source>
</evidence>
<dbReference type="EMBL" id="CCAG010011180">
    <property type="status" value="NOT_ANNOTATED_CDS"/>
    <property type="molecule type" value="Genomic_DNA"/>
</dbReference>
<dbReference type="GO" id="GO:0015297">
    <property type="term" value="F:antiporter activity"/>
    <property type="evidence" value="ECO:0007669"/>
    <property type="project" value="UniProtKB-KW"/>
</dbReference>